<dbReference type="Gene3D" id="1.20.1720.10">
    <property type="entry name" value="Multidrug resistance protein D"/>
    <property type="match status" value="1"/>
</dbReference>
<feature type="transmembrane region" description="Helical" evidence="6">
    <location>
        <begin position="458"/>
        <end position="477"/>
    </location>
</feature>
<gene>
    <name evidence="8" type="ORF">MFIFM68171_04672</name>
</gene>
<dbReference type="Pfam" id="PF07690">
    <property type="entry name" value="MFS_1"/>
    <property type="match status" value="1"/>
</dbReference>
<feature type="transmembrane region" description="Helical" evidence="6">
    <location>
        <begin position="377"/>
        <end position="396"/>
    </location>
</feature>
<dbReference type="Proteomes" id="UP001628179">
    <property type="component" value="Unassembled WGS sequence"/>
</dbReference>
<reference evidence="8 9" key="1">
    <citation type="submission" date="2024-09" db="EMBL/GenBank/DDBJ databases">
        <title>Itraconazole resistance in Madurella fahalii resulting from another homologue of gene encoding cytochrome P450 14-alpha sterol demethylase (CYP51).</title>
        <authorList>
            <person name="Yoshioka I."/>
            <person name="Fahal A.H."/>
            <person name="Kaneko S."/>
            <person name="Yaguchi T."/>
        </authorList>
    </citation>
    <scope>NUCLEOTIDE SEQUENCE [LARGE SCALE GENOMIC DNA]</scope>
    <source>
        <strain evidence="8 9">IFM 68171</strain>
    </source>
</reference>
<dbReference type="Gene3D" id="1.20.1250.20">
    <property type="entry name" value="MFS general substrate transporter like domains"/>
    <property type="match status" value="1"/>
</dbReference>
<proteinExistence type="predicted"/>
<evidence type="ECO:0000256" key="5">
    <source>
        <dbReference type="SAM" id="MobiDB-lite"/>
    </source>
</evidence>
<evidence type="ECO:0000259" key="7">
    <source>
        <dbReference type="PROSITE" id="PS50850"/>
    </source>
</evidence>
<feature type="transmembrane region" description="Helical" evidence="6">
    <location>
        <begin position="492"/>
        <end position="512"/>
    </location>
</feature>
<name>A0ABQ0G9N3_9PEZI</name>
<keyword evidence="4 6" id="KW-0472">Membrane</keyword>
<dbReference type="GeneID" id="98175415"/>
<keyword evidence="9" id="KW-1185">Reference proteome</keyword>
<evidence type="ECO:0000313" key="8">
    <source>
        <dbReference type="EMBL" id="GAB1314462.1"/>
    </source>
</evidence>
<dbReference type="PANTHER" id="PTHR23502:SF181">
    <property type="entry name" value="MAJOR FACILITATOR SUPERFAMILY (MFS) PROFILE DOMAIN-CONTAINING PROTEIN"/>
    <property type="match status" value="1"/>
</dbReference>
<evidence type="ECO:0000313" key="9">
    <source>
        <dbReference type="Proteomes" id="UP001628179"/>
    </source>
</evidence>
<evidence type="ECO:0000256" key="1">
    <source>
        <dbReference type="ARBA" id="ARBA00004141"/>
    </source>
</evidence>
<evidence type="ECO:0000256" key="2">
    <source>
        <dbReference type="ARBA" id="ARBA00022692"/>
    </source>
</evidence>
<comment type="caution">
    <text evidence="8">The sequence shown here is derived from an EMBL/GenBank/DDBJ whole genome shotgun (WGS) entry which is preliminary data.</text>
</comment>
<evidence type="ECO:0000256" key="6">
    <source>
        <dbReference type="SAM" id="Phobius"/>
    </source>
</evidence>
<evidence type="ECO:0000256" key="3">
    <source>
        <dbReference type="ARBA" id="ARBA00022989"/>
    </source>
</evidence>
<protein>
    <submittedName>
        <fullName evidence="8">Major facilitator superfamily (MFS) profile domain-containing protein</fullName>
    </submittedName>
</protein>
<feature type="region of interest" description="Disordered" evidence="5">
    <location>
        <begin position="311"/>
        <end position="341"/>
    </location>
</feature>
<dbReference type="InterPro" id="IPR011701">
    <property type="entry name" value="MFS"/>
</dbReference>
<dbReference type="PANTHER" id="PTHR23502">
    <property type="entry name" value="MAJOR FACILITATOR SUPERFAMILY"/>
    <property type="match status" value="1"/>
</dbReference>
<keyword evidence="2 6" id="KW-0812">Transmembrane</keyword>
<dbReference type="PROSITE" id="PS50850">
    <property type="entry name" value="MFS"/>
    <property type="match status" value="1"/>
</dbReference>
<feature type="transmembrane region" description="Helical" evidence="6">
    <location>
        <begin position="416"/>
        <end position="437"/>
    </location>
</feature>
<dbReference type="InterPro" id="IPR020846">
    <property type="entry name" value="MFS_dom"/>
</dbReference>
<feature type="transmembrane region" description="Helical" evidence="6">
    <location>
        <begin position="70"/>
        <end position="88"/>
    </location>
</feature>
<keyword evidence="3 6" id="KW-1133">Transmembrane helix</keyword>
<feature type="transmembrane region" description="Helical" evidence="6">
    <location>
        <begin position="134"/>
        <end position="156"/>
    </location>
</feature>
<comment type="subcellular location">
    <subcellularLocation>
        <location evidence="1">Membrane</location>
        <topology evidence="1">Multi-pass membrane protein</topology>
    </subcellularLocation>
</comment>
<dbReference type="RefSeq" id="XP_070916193.1">
    <property type="nucleotide sequence ID" value="XM_071060092.1"/>
</dbReference>
<dbReference type="EMBL" id="BAAFSV010000002">
    <property type="protein sequence ID" value="GAB1314462.1"/>
    <property type="molecule type" value="Genomic_DNA"/>
</dbReference>
<organism evidence="8 9">
    <name type="scientific">Madurella fahalii</name>
    <dbReference type="NCBI Taxonomy" id="1157608"/>
    <lineage>
        <taxon>Eukaryota</taxon>
        <taxon>Fungi</taxon>
        <taxon>Dikarya</taxon>
        <taxon>Ascomycota</taxon>
        <taxon>Pezizomycotina</taxon>
        <taxon>Sordariomycetes</taxon>
        <taxon>Sordariomycetidae</taxon>
        <taxon>Sordariales</taxon>
        <taxon>Sordariales incertae sedis</taxon>
        <taxon>Madurella</taxon>
    </lineage>
</organism>
<feature type="transmembrane region" description="Helical" evidence="6">
    <location>
        <begin position="552"/>
        <end position="575"/>
    </location>
</feature>
<evidence type="ECO:0000256" key="4">
    <source>
        <dbReference type="ARBA" id="ARBA00023136"/>
    </source>
</evidence>
<sequence>MPGWRYAFSLSGEAVKAATPPGTVLLIEHSVAQPGGRYVDLVAKYPLPTSDPADPLNWPQWKKVTCMSTLSFYAFVSNYISAAIAPALSAWNPSFPKDPKPTHELVELVAFNVLLLGLANVLCVPLANIFGRRAVLVISNAVLFVATVCGMCLEGFDINLAIRVFQGIGSAASETVSPAMVGDLFFVHERGSWMAIYTASLASGSVIGGITGGYIANGLGWFKMYWVSAALTGISCFGTVFLVPETIYDRGEHSLPIERNLPRPSRYCPRTRTPVPYLSLVTLPSIRLTLPSRFKWSGESTPGLTWYQTSSSGDLASSSSSTPPGRFPKHESFPDPPTTTSIEYPPFTYTQSLRFGEYRGNIWHQFKKPWFTLRLPVTWIVMAQYGGLVGGVVVISTVGPQILSLPPYGWGENTGLLFLGALVGIIFGAVFTGMLVDQRLKKLARSEDHGYAEPEGRIPVMLPSLAIGTGGLLLFGFCAEYPGKYRWLGLEFAYGMVAFALTQVPSIWFSYLIDSYNQLASDCFVMICILRGIIPFAWTFFVVQWVEHDGYLIPFVGFTVIMAVFSLLILPVMCFGKRMRIATARYVVGNQ</sequence>
<feature type="transmembrane region" description="Helical" evidence="6">
    <location>
        <begin position="194"/>
        <end position="216"/>
    </location>
</feature>
<feature type="compositionally biased region" description="Low complexity" evidence="5">
    <location>
        <begin position="311"/>
        <end position="321"/>
    </location>
</feature>
<feature type="transmembrane region" description="Helical" evidence="6">
    <location>
        <begin position="108"/>
        <end position="127"/>
    </location>
</feature>
<accession>A0ABQ0G9N3</accession>
<feature type="domain" description="Major facilitator superfamily (MFS) profile" evidence="7">
    <location>
        <begin position="66"/>
        <end position="591"/>
    </location>
</feature>
<feature type="transmembrane region" description="Helical" evidence="6">
    <location>
        <begin position="524"/>
        <end position="546"/>
    </location>
</feature>
<dbReference type="SUPFAM" id="SSF103473">
    <property type="entry name" value="MFS general substrate transporter"/>
    <property type="match status" value="1"/>
</dbReference>
<dbReference type="InterPro" id="IPR036259">
    <property type="entry name" value="MFS_trans_sf"/>
</dbReference>